<keyword evidence="6" id="KW-1185">Reference proteome</keyword>
<dbReference type="Pfam" id="PF00535">
    <property type="entry name" value="Glycos_transf_2"/>
    <property type="match status" value="1"/>
</dbReference>
<dbReference type="RefSeq" id="WP_119425732.1">
    <property type="nucleotide sequence ID" value="NZ_QQXK01000034.1"/>
</dbReference>
<feature type="domain" description="Glycosyltransferase 2-like" evidence="4">
    <location>
        <begin position="7"/>
        <end position="176"/>
    </location>
</feature>
<dbReference type="AlphaFoldDB" id="A0A399JF62"/>
<evidence type="ECO:0000256" key="1">
    <source>
        <dbReference type="ARBA" id="ARBA00006739"/>
    </source>
</evidence>
<gene>
    <name evidence="5" type="ORF">DWB68_13965</name>
</gene>
<proteinExistence type="inferred from homology"/>
<comment type="caution">
    <text evidence="5">The sequence shown here is derived from an EMBL/GenBank/DDBJ whole genome shotgun (WGS) entry which is preliminary data.</text>
</comment>
<keyword evidence="3 5" id="KW-0808">Transferase</keyword>
<sequence length="329" mass="36568">MPSYDVSLVVTVRDQAPLLRDALTSLTRQFEDPSRLQVLLVDDGSVDDPAAVAAEYAPALPGLTVLRHEQPRGLSEARNTGLAAAQGRTLGFMDGDDWFAPGHLASLLHSLDTLGVDFVRTDLIEEHAGTRKPRRAPHGLRSVPLVPRDTILPATRTTLIDYPYAWAGLFHRRVHEELDLVRFRDGLHTAEDRPWIWRLFLGTSSLAVVDSPGILYRRGGGGTLTQILDERQLQFTRAFALAIEAVAADFEAERFLPKVARQLLGVSAHQLERSRAMTPELRRRMRQSIGETSALLPAEVLREAFDEVDARRARVLRPWLALQGKAVSS</sequence>
<evidence type="ECO:0000259" key="4">
    <source>
        <dbReference type="Pfam" id="PF00535"/>
    </source>
</evidence>
<dbReference type="InterPro" id="IPR050834">
    <property type="entry name" value="Glycosyltransf_2"/>
</dbReference>
<keyword evidence="2" id="KW-0328">Glycosyltransferase</keyword>
<protein>
    <submittedName>
        <fullName evidence="5">Glycosyltransferase family 2 protein</fullName>
    </submittedName>
</protein>
<dbReference type="Proteomes" id="UP000265419">
    <property type="component" value="Unassembled WGS sequence"/>
</dbReference>
<evidence type="ECO:0000256" key="3">
    <source>
        <dbReference type="ARBA" id="ARBA00022679"/>
    </source>
</evidence>
<dbReference type="Gene3D" id="3.90.550.10">
    <property type="entry name" value="Spore Coat Polysaccharide Biosynthesis Protein SpsA, Chain A"/>
    <property type="match status" value="1"/>
</dbReference>
<dbReference type="GO" id="GO:0016757">
    <property type="term" value="F:glycosyltransferase activity"/>
    <property type="evidence" value="ECO:0007669"/>
    <property type="project" value="UniProtKB-KW"/>
</dbReference>
<dbReference type="SUPFAM" id="SSF53448">
    <property type="entry name" value="Nucleotide-diphospho-sugar transferases"/>
    <property type="match status" value="1"/>
</dbReference>
<dbReference type="PANTHER" id="PTHR43685:SF5">
    <property type="entry name" value="GLYCOSYLTRANSFERASE EPSE-RELATED"/>
    <property type="match status" value="1"/>
</dbReference>
<dbReference type="InterPro" id="IPR029044">
    <property type="entry name" value="Nucleotide-diphossugar_trans"/>
</dbReference>
<evidence type="ECO:0000313" key="5">
    <source>
        <dbReference type="EMBL" id="RII41176.1"/>
    </source>
</evidence>
<dbReference type="CDD" id="cd00761">
    <property type="entry name" value="Glyco_tranf_GTA_type"/>
    <property type="match status" value="1"/>
</dbReference>
<evidence type="ECO:0000256" key="2">
    <source>
        <dbReference type="ARBA" id="ARBA00022676"/>
    </source>
</evidence>
<comment type="similarity">
    <text evidence="1">Belongs to the glycosyltransferase 2 family.</text>
</comment>
<accession>A0A399JF62</accession>
<organism evidence="5 6">
    <name type="scientific">Galactobacter valiniphilus</name>
    <dbReference type="NCBI Taxonomy" id="2676122"/>
    <lineage>
        <taxon>Bacteria</taxon>
        <taxon>Bacillati</taxon>
        <taxon>Actinomycetota</taxon>
        <taxon>Actinomycetes</taxon>
        <taxon>Micrococcales</taxon>
        <taxon>Micrococcaceae</taxon>
        <taxon>Galactobacter</taxon>
    </lineage>
</organism>
<dbReference type="PANTHER" id="PTHR43685">
    <property type="entry name" value="GLYCOSYLTRANSFERASE"/>
    <property type="match status" value="1"/>
</dbReference>
<evidence type="ECO:0000313" key="6">
    <source>
        <dbReference type="Proteomes" id="UP000265419"/>
    </source>
</evidence>
<dbReference type="InterPro" id="IPR001173">
    <property type="entry name" value="Glyco_trans_2-like"/>
</dbReference>
<name>A0A399JF62_9MICC</name>
<reference evidence="5 6" key="1">
    <citation type="submission" date="2018-07" db="EMBL/GenBank/DDBJ databases">
        <title>Arthrobacter sp. nov., isolated from raw cow's milk with high bacterial count.</title>
        <authorList>
            <person name="Hahne J."/>
            <person name="Isele D."/>
            <person name="Lipski A."/>
        </authorList>
    </citation>
    <scope>NUCLEOTIDE SEQUENCE [LARGE SCALE GENOMIC DNA]</scope>
    <source>
        <strain evidence="5 6">JZ R-35</strain>
    </source>
</reference>
<dbReference type="EMBL" id="QQXK01000034">
    <property type="protein sequence ID" value="RII41176.1"/>
    <property type="molecule type" value="Genomic_DNA"/>
</dbReference>